<dbReference type="InterPro" id="IPR027417">
    <property type="entry name" value="P-loop_NTPase"/>
</dbReference>
<feature type="domain" description="Signal transduction histidine kinase osmosensitive K+ channel sensor N-terminal" evidence="4">
    <location>
        <begin position="19"/>
        <end position="226"/>
    </location>
</feature>
<evidence type="ECO:0000313" key="5">
    <source>
        <dbReference type="EMBL" id="RCN58840.1"/>
    </source>
</evidence>
<dbReference type="PANTHER" id="PTHR45569">
    <property type="entry name" value="SENSOR PROTEIN KDPD"/>
    <property type="match status" value="1"/>
</dbReference>
<evidence type="ECO:0000256" key="2">
    <source>
        <dbReference type="ARBA" id="ARBA00022777"/>
    </source>
</evidence>
<dbReference type="GO" id="GO:0005737">
    <property type="term" value="C:cytoplasm"/>
    <property type="evidence" value="ECO:0007669"/>
    <property type="project" value="UniProtKB-ARBA"/>
</dbReference>
<evidence type="ECO:0000256" key="1">
    <source>
        <dbReference type="ARBA" id="ARBA00022679"/>
    </source>
</evidence>
<reference evidence="5 6" key="1">
    <citation type="submission" date="2018-02" db="EMBL/GenBank/DDBJ databases">
        <title>Insights into the biology of acidophilic members of the Acidiferrobacteraceae family derived from comparative genomic analyses.</title>
        <authorList>
            <person name="Issotta F."/>
            <person name="Thyssen C."/>
            <person name="Mena C."/>
            <person name="Moya A."/>
            <person name="Bellenberg S."/>
            <person name="Sproer C."/>
            <person name="Covarrubias P.C."/>
            <person name="Sand W."/>
            <person name="Quatrini R."/>
            <person name="Vera M."/>
        </authorList>
    </citation>
    <scope>NUCLEOTIDE SEQUENCE [LARGE SCALE GENOMIC DNA]</scope>
    <source>
        <strain evidence="6">m-1</strain>
    </source>
</reference>
<keyword evidence="3" id="KW-0902">Two-component regulatory system</keyword>
<dbReference type="InterPro" id="IPR003852">
    <property type="entry name" value="Sig_transdc_His_kinase_KdpD_N"/>
</dbReference>
<dbReference type="AlphaFoldDB" id="A0A368HKN2"/>
<dbReference type="GO" id="GO:0005886">
    <property type="term" value="C:plasma membrane"/>
    <property type="evidence" value="ECO:0007669"/>
    <property type="project" value="TreeGrafter"/>
</dbReference>
<dbReference type="RefSeq" id="WP_083996184.1">
    <property type="nucleotide sequence ID" value="NZ_CP080624.1"/>
</dbReference>
<keyword evidence="6" id="KW-1185">Reference proteome</keyword>
<dbReference type="Proteomes" id="UP000253250">
    <property type="component" value="Unassembled WGS sequence"/>
</dbReference>
<gene>
    <name evidence="5" type="ORF">C4900_03520</name>
</gene>
<dbReference type="FunFam" id="3.40.50.300:FF:000483">
    <property type="entry name" value="Sensor histidine kinase KdpD"/>
    <property type="match status" value="1"/>
</dbReference>
<accession>A0A368HKN2</accession>
<dbReference type="EMBL" id="PSYR01000001">
    <property type="protein sequence ID" value="RCN58840.1"/>
    <property type="molecule type" value="Genomic_DNA"/>
</dbReference>
<dbReference type="Gene3D" id="3.40.50.300">
    <property type="entry name" value="P-loop containing nucleotide triphosphate hydrolases"/>
    <property type="match status" value="1"/>
</dbReference>
<keyword evidence="1" id="KW-0808">Transferase</keyword>
<proteinExistence type="predicted"/>
<evidence type="ECO:0000256" key="3">
    <source>
        <dbReference type="ARBA" id="ARBA00023012"/>
    </source>
</evidence>
<comment type="caution">
    <text evidence="5">The sequence shown here is derived from an EMBL/GenBank/DDBJ whole genome shotgun (WGS) entry which is preliminary data.</text>
</comment>
<name>A0A368HKN2_9GAMM</name>
<dbReference type="Pfam" id="PF02702">
    <property type="entry name" value="KdpD"/>
    <property type="match status" value="1"/>
</dbReference>
<dbReference type="PANTHER" id="PTHR45569:SF1">
    <property type="entry name" value="SENSOR PROTEIN KDPD"/>
    <property type="match status" value="1"/>
</dbReference>
<organism evidence="5 6">
    <name type="scientific">Acidiferrobacter thiooxydans</name>
    <dbReference type="NCBI Taxonomy" id="163359"/>
    <lineage>
        <taxon>Bacteria</taxon>
        <taxon>Pseudomonadati</taxon>
        <taxon>Pseudomonadota</taxon>
        <taxon>Gammaproteobacteria</taxon>
        <taxon>Acidiferrobacterales</taxon>
        <taxon>Acidiferrobacteraceae</taxon>
        <taxon>Acidiferrobacter</taxon>
    </lineage>
</organism>
<sequence>MMSSAQEDILSTLKERPAGRLKIYIGSAAGVGKTYQMLLEAQRLRGEGVDVVLGYIETHGRAETAALVGDLEKVPLRQIRYQDRLFEEMNLPAILERRPQIVVIDELAHSNIPGTEHPKRYQDVEDILKAGINVISAVNIQHIESLNPYVERLTGVKVRETVPDRVLAIASEIINIDLSVEDHRERLRRGKIYPTEKVESALRGFFTPENLAAMREMALREVASKVEYQTEEQRLLREAGPLRRPERVVVCLGPDHAANVALLRRGARVAGRLNADWFAVTVVRPELAPGKALSPVRKEFLKLERLAEELGARFQVLEAHSVLDALVGFVDEHGITMAIFGKNRHVGWRLRIFKWLTLEFLNHTEGVDVQIVDTSERDASARN</sequence>
<evidence type="ECO:0000259" key="4">
    <source>
        <dbReference type="Pfam" id="PF02702"/>
    </source>
</evidence>
<dbReference type="OrthoDB" id="9806130at2"/>
<dbReference type="GO" id="GO:0000155">
    <property type="term" value="F:phosphorelay sensor kinase activity"/>
    <property type="evidence" value="ECO:0007669"/>
    <property type="project" value="InterPro"/>
</dbReference>
<dbReference type="InterPro" id="IPR052023">
    <property type="entry name" value="Histidine_kinase_KdpD"/>
</dbReference>
<evidence type="ECO:0000313" key="6">
    <source>
        <dbReference type="Proteomes" id="UP000253250"/>
    </source>
</evidence>
<protein>
    <submittedName>
        <fullName evidence="5">Histidine kinase</fullName>
    </submittedName>
</protein>
<keyword evidence="2 5" id="KW-0418">Kinase</keyword>